<dbReference type="Pfam" id="PF07749">
    <property type="entry name" value="ERp29"/>
    <property type="match status" value="1"/>
</dbReference>
<sequence>MRLSISTLVTVSAAVLLSTSCLVDGKKSNVVDLTTTKAFDAAIGKGQGALVEFFAPWCGHCKKLAPTYEELADAFASKKDKVIIAKVDADNNRALGKAHGVQGFPTLKWFPAHSKEGEVYSGIRDLKALSSYVTEMSNVKSNIRAPPPPAAKQLTKDNFDEIVLDEANDVFVEFYAPWCGHCKNLAPVYDKVASAFENEKNCIVAQMDADDAANRDIAQRYGVSGFPTLMMFPKGSKDKKPVPYQQSRAEEDLVQYLNEQCYTHRAPGGGLTDLAWRLPLLDTLASRFFVASPTSSGGKDEDRASILEEAKSFVAKYSTSANATEAKNAAAKYYLKVMDKAIAKPSYIEEETKRLANIIKKHVDGTSALASAKFDDIKRRANILAAFAKREMSEKSAEAAKKITKGVDHSEL</sequence>
<keyword evidence="8" id="KW-0676">Redox-active center</keyword>
<dbReference type="Pfam" id="PF00085">
    <property type="entry name" value="Thioredoxin"/>
    <property type="match status" value="2"/>
</dbReference>
<feature type="signal peptide" evidence="11">
    <location>
        <begin position="1"/>
        <end position="25"/>
    </location>
</feature>
<protein>
    <recommendedName>
        <fullName evidence="3">protein disulfide-isomerase</fullName>
        <ecNumber evidence="3">5.3.4.1</ecNumber>
    </recommendedName>
</protein>
<evidence type="ECO:0000256" key="5">
    <source>
        <dbReference type="ARBA" id="ARBA00022737"/>
    </source>
</evidence>
<evidence type="ECO:0000313" key="13">
    <source>
        <dbReference type="EMBL" id="PWN93797.1"/>
    </source>
</evidence>
<dbReference type="GeneID" id="37045115"/>
<feature type="domain" description="Thioredoxin" evidence="12">
    <location>
        <begin position="141"/>
        <end position="262"/>
    </location>
</feature>
<dbReference type="GO" id="GO:0003756">
    <property type="term" value="F:protein disulfide isomerase activity"/>
    <property type="evidence" value="ECO:0007669"/>
    <property type="project" value="UniProtKB-EC"/>
</dbReference>
<accession>A0A316YWK1</accession>
<dbReference type="Proteomes" id="UP000245768">
    <property type="component" value="Unassembled WGS sequence"/>
</dbReference>
<evidence type="ECO:0000256" key="6">
    <source>
        <dbReference type="ARBA" id="ARBA00023157"/>
    </source>
</evidence>
<evidence type="ECO:0000256" key="8">
    <source>
        <dbReference type="ARBA" id="ARBA00023284"/>
    </source>
</evidence>
<evidence type="ECO:0000256" key="3">
    <source>
        <dbReference type="ARBA" id="ARBA00012723"/>
    </source>
</evidence>
<evidence type="ECO:0000256" key="11">
    <source>
        <dbReference type="SAM" id="SignalP"/>
    </source>
</evidence>
<gene>
    <name evidence="13" type="ORF">FA10DRAFT_274065</name>
</gene>
<keyword evidence="7 13" id="KW-0413">Isomerase</keyword>
<organism evidence="13 14">
    <name type="scientific">Acaromyces ingoldii</name>
    <dbReference type="NCBI Taxonomy" id="215250"/>
    <lineage>
        <taxon>Eukaryota</taxon>
        <taxon>Fungi</taxon>
        <taxon>Dikarya</taxon>
        <taxon>Basidiomycota</taxon>
        <taxon>Ustilaginomycotina</taxon>
        <taxon>Exobasidiomycetes</taxon>
        <taxon>Exobasidiales</taxon>
        <taxon>Cryptobasidiaceae</taxon>
        <taxon>Acaromyces</taxon>
    </lineage>
</organism>
<dbReference type="RefSeq" id="XP_025380995.1">
    <property type="nucleotide sequence ID" value="XM_025523199.1"/>
</dbReference>
<dbReference type="GO" id="GO:0006457">
    <property type="term" value="P:protein folding"/>
    <property type="evidence" value="ECO:0007669"/>
    <property type="project" value="TreeGrafter"/>
</dbReference>
<dbReference type="CDD" id="cd00238">
    <property type="entry name" value="ERp29c"/>
    <property type="match status" value="1"/>
</dbReference>
<dbReference type="PRINTS" id="PR00421">
    <property type="entry name" value="THIOREDOXIN"/>
</dbReference>
<feature type="region of interest" description="Disordered" evidence="10">
    <location>
        <begin position="392"/>
        <end position="412"/>
    </location>
</feature>
<feature type="domain" description="Thioredoxin" evidence="12">
    <location>
        <begin position="5"/>
        <end position="138"/>
    </location>
</feature>
<dbReference type="PROSITE" id="PS51257">
    <property type="entry name" value="PROKAR_LIPOPROTEIN"/>
    <property type="match status" value="1"/>
</dbReference>
<dbReference type="InterPro" id="IPR011679">
    <property type="entry name" value="ERp29_C"/>
</dbReference>
<dbReference type="PROSITE" id="PS51352">
    <property type="entry name" value="THIOREDOXIN_2"/>
    <property type="match status" value="2"/>
</dbReference>
<dbReference type="FunCoup" id="A0A316YWK1">
    <property type="interactions" value="166"/>
</dbReference>
<keyword evidence="4 11" id="KW-0732">Signal</keyword>
<dbReference type="NCBIfam" id="TIGR01126">
    <property type="entry name" value="pdi_dom"/>
    <property type="match status" value="2"/>
</dbReference>
<comment type="similarity">
    <text evidence="2 9">Belongs to the protein disulfide isomerase family.</text>
</comment>
<evidence type="ECO:0000256" key="2">
    <source>
        <dbReference type="ARBA" id="ARBA00006347"/>
    </source>
</evidence>
<feature type="chain" id="PRO_5016374296" description="protein disulfide-isomerase" evidence="11">
    <location>
        <begin position="26"/>
        <end position="412"/>
    </location>
</feature>
<dbReference type="PROSITE" id="PS00194">
    <property type="entry name" value="THIOREDOXIN_1"/>
    <property type="match status" value="2"/>
</dbReference>
<dbReference type="OrthoDB" id="10264505at2759"/>
<dbReference type="STRING" id="215250.A0A316YWK1"/>
<evidence type="ECO:0000259" key="12">
    <source>
        <dbReference type="PROSITE" id="PS51352"/>
    </source>
</evidence>
<keyword evidence="6" id="KW-1015">Disulfide bond</keyword>
<dbReference type="Gene3D" id="3.40.30.10">
    <property type="entry name" value="Glutaredoxin"/>
    <property type="match status" value="2"/>
</dbReference>
<dbReference type="SUPFAM" id="SSF47933">
    <property type="entry name" value="ERP29 C domain-like"/>
    <property type="match status" value="1"/>
</dbReference>
<dbReference type="PANTHER" id="PTHR45672:SF11">
    <property type="entry name" value="PROTEIN DISULFIDE-ISOMERASE C17H9.14C"/>
    <property type="match status" value="1"/>
</dbReference>
<evidence type="ECO:0000256" key="1">
    <source>
        <dbReference type="ARBA" id="ARBA00001182"/>
    </source>
</evidence>
<evidence type="ECO:0000256" key="10">
    <source>
        <dbReference type="SAM" id="MobiDB-lite"/>
    </source>
</evidence>
<reference evidence="13 14" key="1">
    <citation type="journal article" date="2018" name="Mol. Biol. Evol.">
        <title>Broad Genomic Sampling Reveals a Smut Pathogenic Ancestry of the Fungal Clade Ustilaginomycotina.</title>
        <authorList>
            <person name="Kijpornyongpan T."/>
            <person name="Mondo S.J."/>
            <person name="Barry K."/>
            <person name="Sandor L."/>
            <person name="Lee J."/>
            <person name="Lipzen A."/>
            <person name="Pangilinan J."/>
            <person name="LaButti K."/>
            <person name="Hainaut M."/>
            <person name="Henrissat B."/>
            <person name="Grigoriev I.V."/>
            <person name="Spatafora J.W."/>
            <person name="Aime M.C."/>
        </authorList>
    </citation>
    <scope>NUCLEOTIDE SEQUENCE [LARGE SCALE GENOMIC DNA]</scope>
    <source>
        <strain evidence="13 14">MCA 4198</strain>
    </source>
</reference>
<keyword evidence="5" id="KW-0677">Repeat</keyword>
<dbReference type="EC" id="5.3.4.1" evidence="3"/>
<comment type="catalytic activity">
    <reaction evidence="1">
        <text>Catalyzes the rearrangement of -S-S- bonds in proteins.</text>
        <dbReference type="EC" id="5.3.4.1"/>
    </reaction>
</comment>
<dbReference type="CDD" id="cd02998">
    <property type="entry name" value="PDI_a_ERp38"/>
    <property type="match status" value="2"/>
</dbReference>
<evidence type="ECO:0000256" key="7">
    <source>
        <dbReference type="ARBA" id="ARBA00023235"/>
    </source>
</evidence>
<dbReference type="InterPro" id="IPR013766">
    <property type="entry name" value="Thioredoxin_domain"/>
</dbReference>
<dbReference type="InterPro" id="IPR036356">
    <property type="entry name" value="ERp29_C_sf"/>
</dbReference>
<dbReference type="EMBL" id="KZ819634">
    <property type="protein sequence ID" value="PWN93797.1"/>
    <property type="molecule type" value="Genomic_DNA"/>
</dbReference>
<dbReference type="PANTHER" id="PTHR45672">
    <property type="entry name" value="PROTEIN DISULFIDE-ISOMERASE C17H9.14C-RELATED"/>
    <property type="match status" value="1"/>
</dbReference>
<dbReference type="AlphaFoldDB" id="A0A316YWK1"/>
<dbReference type="InterPro" id="IPR005788">
    <property type="entry name" value="PDI_thioredoxin-like_dom"/>
</dbReference>
<dbReference type="InterPro" id="IPR051063">
    <property type="entry name" value="PDI"/>
</dbReference>
<dbReference type="InterPro" id="IPR017937">
    <property type="entry name" value="Thioredoxin_CS"/>
</dbReference>
<evidence type="ECO:0000313" key="14">
    <source>
        <dbReference type="Proteomes" id="UP000245768"/>
    </source>
</evidence>
<keyword evidence="14" id="KW-1185">Reference proteome</keyword>
<dbReference type="Gene3D" id="1.20.1150.12">
    <property type="entry name" value="Endoplasmic reticulum resident protein 29, C-terminal domain"/>
    <property type="match status" value="1"/>
</dbReference>
<dbReference type="InterPro" id="IPR036249">
    <property type="entry name" value="Thioredoxin-like_sf"/>
</dbReference>
<name>A0A316YWK1_9BASI</name>
<dbReference type="SUPFAM" id="SSF52833">
    <property type="entry name" value="Thioredoxin-like"/>
    <property type="match status" value="2"/>
</dbReference>
<evidence type="ECO:0000256" key="9">
    <source>
        <dbReference type="RuleBase" id="RU004208"/>
    </source>
</evidence>
<evidence type="ECO:0000256" key="4">
    <source>
        <dbReference type="ARBA" id="ARBA00022729"/>
    </source>
</evidence>
<dbReference type="InParanoid" id="A0A316YWK1"/>
<dbReference type="GO" id="GO:0005783">
    <property type="term" value="C:endoplasmic reticulum"/>
    <property type="evidence" value="ECO:0007669"/>
    <property type="project" value="InterPro"/>
</dbReference>
<proteinExistence type="inferred from homology"/>